<proteinExistence type="inferred from homology"/>
<sequence>MSTTDHVVEAAPADPDAGATDAGTDAESTAPRRRSAPSLRWLVRPVATAVGNMLAFVVISFLLVQLIPGDPVVTATGGRLQGDALEAARASYGLDGSVWDQFLTYLGQLAHLDLGESIASGRPVIEDFATRIPATLELITTGLFFACIVTVLLSHFVVTHPSNPVSRVLSAYARSAGALPEYVLGIAFLFVFYAVLGWAPAPSGRLDPLLIAPDDVTGFPVLDALIAGDTAAASSYVSHLVLPVIVMVVAHTPILMKSLVLGLQGAIDDPSTRFRIAAGAPRRVVLLSIYRRALPQAVAMLGMMFGLFLGGAVVLEALFGLGGLGQYAVDAVNNSDIFALRSFLLVAAALCLAIYLVVEIVIALLDPRRRTGKAA</sequence>
<name>A0A9X2IF83_9ACTN</name>
<keyword evidence="11" id="KW-1185">Reference proteome</keyword>
<feature type="domain" description="ABC transmembrane type-1" evidence="9">
    <location>
        <begin position="132"/>
        <end position="362"/>
    </location>
</feature>
<evidence type="ECO:0000256" key="7">
    <source>
        <dbReference type="RuleBase" id="RU363032"/>
    </source>
</evidence>
<dbReference type="GO" id="GO:0005886">
    <property type="term" value="C:plasma membrane"/>
    <property type="evidence" value="ECO:0007669"/>
    <property type="project" value="UniProtKB-SubCell"/>
</dbReference>
<dbReference type="EMBL" id="JAMOIL010000008">
    <property type="protein sequence ID" value="MCM0620139.1"/>
    <property type="molecule type" value="Genomic_DNA"/>
</dbReference>
<feature type="transmembrane region" description="Helical" evidence="7">
    <location>
        <begin position="342"/>
        <end position="365"/>
    </location>
</feature>
<gene>
    <name evidence="10" type="ORF">M8330_07500</name>
</gene>
<evidence type="ECO:0000256" key="8">
    <source>
        <dbReference type="SAM" id="MobiDB-lite"/>
    </source>
</evidence>
<evidence type="ECO:0000256" key="5">
    <source>
        <dbReference type="ARBA" id="ARBA00022989"/>
    </source>
</evidence>
<evidence type="ECO:0000313" key="10">
    <source>
        <dbReference type="EMBL" id="MCM0620139.1"/>
    </source>
</evidence>
<evidence type="ECO:0000256" key="2">
    <source>
        <dbReference type="ARBA" id="ARBA00022448"/>
    </source>
</evidence>
<dbReference type="InterPro" id="IPR000515">
    <property type="entry name" value="MetI-like"/>
</dbReference>
<comment type="caution">
    <text evidence="10">The sequence shown here is derived from an EMBL/GenBank/DDBJ whole genome shotgun (WGS) entry which is preliminary data.</text>
</comment>
<protein>
    <submittedName>
        <fullName evidence="10">ABC transporter permease</fullName>
    </submittedName>
</protein>
<dbReference type="RefSeq" id="WP_250826815.1">
    <property type="nucleotide sequence ID" value="NZ_JAMOIL010000008.1"/>
</dbReference>
<dbReference type="PANTHER" id="PTHR43163">
    <property type="entry name" value="DIPEPTIDE TRANSPORT SYSTEM PERMEASE PROTEIN DPPB-RELATED"/>
    <property type="match status" value="1"/>
</dbReference>
<comment type="subcellular location">
    <subcellularLocation>
        <location evidence="1 7">Cell membrane</location>
        <topology evidence="1 7">Multi-pass membrane protein</topology>
    </subcellularLocation>
</comment>
<evidence type="ECO:0000256" key="6">
    <source>
        <dbReference type="ARBA" id="ARBA00023136"/>
    </source>
</evidence>
<dbReference type="InterPro" id="IPR045621">
    <property type="entry name" value="BPD_transp_1_N"/>
</dbReference>
<dbReference type="Gene3D" id="1.10.3720.10">
    <property type="entry name" value="MetI-like"/>
    <property type="match status" value="1"/>
</dbReference>
<keyword evidence="2 7" id="KW-0813">Transport</keyword>
<accession>A0A9X2IF83</accession>
<dbReference type="PANTHER" id="PTHR43163:SF6">
    <property type="entry name" value="DIPEPTIDE TRANSPORT SYSTEM PERMEASE PROTEIN DPPB-RELATED"/>
    <property type="match status" value="1"/>
</dbReference>
<dbReference type="GO" id="GO:0071916">
    <property type="term" value="F:dipeptide transmembrane transporter activity"/>
    <property type="evidence" value="ECO:0007669"/>
    <property type="project" value="TreeGrafter"/>
</dbReference>
<feature type="transmembrane region" description="Helical" evidence="7">
    <location>
        <begin position="179"/>
        <end position="199"/>
    </location>
</feature>
<dbReference type="InterPro" id="IPR035906">
    <property type="entry name" value="MetI-like_sf"/>
</dbReference>
<feature type="compositionally biased region" description="Low complexity" evidence="8">
    <location>
        <begin position="10"/>
        <end position="26"/>
    </location>
</feature>
<feature type="transmembrane region" description="Helical" evidence="7">
    <location>
        <begin position="236"/>
        <end position="256"/>
    </location>
</feature>
<evidence type="ECO:0000256" key="4">
    <source>
        <dbReference type="ARBA" id="ARBA00022692"/>
    </source>
</evidence>
<evidence type="ECO:0000313" key="11">
    <source>
        <dbReference type="Proteomes" id="UP001139485"/>
    </source>
</evidence>
<feature type="transmembrane region" description="Helical" evidence="7">
    <location>
        <begin position="41"/>
        <end position="64"/>
    </location>
</feature>
<keyword evidence="4 7" id="KW-0812">Transmembrane</keyword>
<organism evidence="10 11">
    <name type="scientific">Nocardioides bruguierae</name>
    <dbReference type="NCBI Taxonomy" id="2945102"/>
    <lineage>
        <taxon>Bacteria</taxon>
        <taxon>Bacillati</taxon>
        <taxon>Actinomycetota</taxon>
        <taxon>Actinomycetes</taxon>
        <taxon>Propionibacteriales</taxon>
        <taxon>Nocardioidaceae</taxon>
        <taxon>Nocardioides</taxon>
    </lineage>
</organism>
<evidence type="ECO:0000256" key="3">
    <source>
        <dbReference type="ARBA" id="ARBA00022475"/>
    </source>
</evidence>
<keyword evidence="5 7" id="KW-1133">Transmembrane helix</keyword>
<comment type="similarity">
    <text evidence="7">Belongs to the binding-protein-dependent transport system permease family.</text>
</comment>
<keyword evidence="3" id="KW-1003">Cell membrane</keyword>
<dbReference type="Proteomes" id="UP001139485">
    <property type="component" value="Unassembled WGS sequence"/>
</dbReference>
<dbReference type="Pfam" id="PF19300">
    <property type="entry name" value="BPD_transp_1_N"/>
    <property type="match status" value="1"/>
</dbReference>
<feature type="transmembrane region" description="Helical" evidence="7">
    <location>
        <begin position="297"/>
        <end position="322"/>
    </location>
</feature>
<feature type="transmembrane region" description="Helical" evidence="7">
    <location>
        <begin position="138"/>
        <end position="158"/>
    </location>
</feature>
<feature type="region of interest" description="Disordered" evidence="8">
    <location>
        <begin position="1"/>
        <end position="34"/>
    </location>
</feature>
<dbReference type="SUPFAM" id="SSF161098">
    <property type="entry name" value="MetI-like"/>
    <property type="match status" value="1"/>
</dbReference>
<reference evidence="10" key="1">
    <citation type="submission" date="2022-05" db="EMBL/GenBank/DDBJ databases">
        <authorList>
            <person name="Tuo L."/>
        </authorList>
    </citation>
    <scope>NUCLEOTIDE SEQUENCE</scope>
    <source>
        <strain evidence="10">BSK12Z-4</strain>
    </source>
</reference>
<dbReference type="PROSITE" id="PS50928">
    <property type="entry name" value="ABC_TM1"/>
    <property type="match status" value="1"/>
</dbReference>
<dbReference type="AlphaFoldDB" id="A0A9X2IF83"/>
<dbReference type="Pfam" id="PF00528">
    <property type="entry name" value="BPD_transp_1"/>
    <property type="match status" value="1"/>
</dbReference>
<keyword evidence="6 7" id="KW-0472">Membrane</keyword>
<evidence type="ECO:0000259" key="9">
    <source>
        <dbReference type="PROSITE" id="PS50928"/>
    </source>
</evidence>
<evidence type="ECO:0000256" key="1">
    <source>
        <dbReference type="ARBA" id="ARBA00004651"/>
    </source>
</evidence>